<proteinExistence type="predicted"/>
<dbReference type="InterPro" id="IPR036388">
    <property type="entry name" value="WH-like_DNA-bd_sf"/>
</dbReference>
<dbReference type="RefSeq" id="WP_342025022.1">
    <property type="nucleotide sequence ID" value="NZ_CP151657.1"/>
</dbReference>
<evidence type="ECO:0000259" key="1">
    <source>
        <dbReference type="Pfam" id="PF03551"/>
    </source>
</evidence>
<dbReference type="InterPro" id="IPR005149">
    <property type="entry name" value="Tscrpt_reg_PadR_N"/>
</dbReference>
<dbReference type="EMBL" id="CP151657">
    <property type="protein sequence ID" value="WZP17425.1"/>
    <property type="molecule type" value="Genomic_DNA"/>
</dbReference>
<protein>
    <submittedName>
        <fullName evidence="2">PadR family transcriptional regulator</fullName>
    </submittedName>
</protein>
<accession>A0ABZ3A0H3</accession>
<feature type="domain" description="Transcription regulator PadR N-terminal" evidence="1">
    <location>
        <begin position="32"/>
        <end position="104"/>
    </location>
</feature>
<dbReference type="Pfam" id="PF03551">
    <property type="entry name" value="PadR"/>
    <property type="match status" value="1"/>
</dbReference>
<organism evidence="2 3">
    <name type="scientific">Arthrobacter citreus</name>
    <dbReference type="NCBI Taxonomy" id="1670"/>
    <lineage>
        <taxon>Bacteria</taxon>
        <taxon>Bacillati</taxon>
        <taxon>Actinomycetota</taxon>
        <taxon>Actinomycetes</taxon>
        <taxon>Micrococcales</taxon>
        <taxon>Micrococcaceae</taxon>
        <taxon>Arthrobacter</taxon>
    </lineage>
</organism>
<sequence length="132" mass="14098">MARPTEEQEWVQSRIESWVETYKKSMLTPVILSAVAARQPATVAGIAADVASATGWTITERSLYRTLKRLQDAGFLHGAEVDAERTGAKRKNLSLTGVGSQFLAGINTSLVNLPDPDALGTTEGGHPLPHSG</sequence>
<reference evidence="2 3" key="1">
    <citation type="submission" date="2024-04" db="EMBL/GenBank/DDBJ databases">
        <title>Arthrobacter sp. from Plains bison fecal sample.</title>
        <authorList>
            <person name="Ruzzini A."/>
        </authorList>
    </citation>
    <scope>NUCLEOTIDE SEQUENCE [LARGE SCALE GENOMIC DNA]</scope>
    <source>
        <strain evidence="2 3">EINP1</strain>
    </source>
</reference>
<keyword evidence="3" id="KW-1185">Reference proteome</keyword>
<evidence type="ECO:0000313" key="2">
    <source>
        <dbReference type="EMBL" id="WZP17425.1"/>
    </source>
</evidence>
<name>A0ABZ3A0H3_9MICC</name>
<gene>
    <name evidence="2" type="ORF">AAE021_07675</name>
</gene>
<dbReference type="SUPFAM" id="SSF46785">
    <property type="entry name" value="Winged helix' DNA-binding domain"/>
    <property type="match status" value="1"/>
</dbReference>
<dbReference type="InterPro" id="IPR036390">
    <property type="entry name" value="WH_DNA-bd_sf"/>
</dbReference>
<dbReference type="Gene3D" id="1.10.10.10">
    <property type="entry name" value="Winged helix-like DNA-binding domain superfamily/Winged helix DNA-binding domain"/>
    <property type="match status" value="1"/>
</dbReference>
<dbReference type="Proteomes" id="UP001448858">
    <property type="component" value="Chromosome"/>
</dbReference>
<evidence type="ECO:0000313" key="3">
    <source>
        <dbReference type="Proteomes" id="UP001448858"/>
    </source>
</evidence>